<organism evidence="1">
    <name type="scientific">marine sediment metagenome</name>
    <dbReference type="NCBI Taxonomy" id="412755"/>
    <lineage>
        <taxon>unclassified sequences</taxon>
        <taxon>metagenomes</taxon>
        <taxon>ecological metagenomes</taxon>
    </lineage>
</organism>
<name>A0A0F9DC07_9ZZZZ</name>
<comment type="caution">
    <text evidence="1">The sequence shown here is derived from an EMBL/GenBank/DDBJ whole genome shotgun (WGS) entry which is preliminary data.</text>
</comment>
<reference evidence="1" key="1">
    <citation type="journal article" date="2015" name="Nature">
        <title>Complex archaea that bridge the gap between prokaryotes and eukaryotes.</title>
        <authorList>
            <person name="Spang A."/>
            <person name="Saw J.H."/>
            <person name="Jorgensen S.L."/>
            <person name="Zaremba-Niedzwiedzka K."/>
            <person name="Martijn J."/>
            <person name="Lind A.E."/>
            <person name="van Eijk R."/>
            <person name="Schleper C."/>
            <person name="Guy L."/>
            <person name="Ettema T.J."/>
        </authorList>
    </citation>
    <scope>NUCLEOTIDE SEQUENCE</scope>
</reference>
<proteinExistence type="predicted"/>
<gene>
    <name evidence="1" type="ORF">LCGC14_2507250</name>
</gene>
<evidence type="ECO:0000313" key="1">
    <source>
        <dbReference type="EMBL" id="KKL15271.1"/>
    </source>
</evidence>
<dbReference type="AlphaFoldDB" id="A0A0F9DC07"/>
<accession>A0A0F9DC07</accession>
<dbReference type="EMBL" id="LAZR01040123">
    <property type="protein sequence ID" value="KKL15271.1"/>
    <property type="molecule type" value="Genomic_DNA"/>
</dbReference>
<protein>
    <submittedName>
        <fullName evidence="1">Uncharacterized protein</fullName>
    </submittedName>
</protein>
<sequence length="83" mass="9809">MVQTKREMRAITEDTFVGYDTNGGEIRAENLSRWAYHQLDVSKAMYESLKSIMEHFRHNDPNYFKSDWYTDARETIDKAEGLV</sequence>